<evidence type="ECO:0000313" key="7">
    <source>
        <dbReference type="EMBL" id="TFE67630.1"/>
    </source>
</evidence>
<comment type="similarity">
    <text evidence="1">Belongs to the DNA polymerase type-Y family.</text>
</comment>
<proteinExistence type="inferred from homology"/>
<feature type="domain" description="UmuC" evidence="6">
    <location>
        <begin position="5"/>
        <end position="187"/>
    </location>
</feature>
<dbReference type="CDD" id="cd01700">
    <property type="entry name" value="PolY_Pol_V_umuC"/>
    <property type="match status" value="1"/>
</dbReference>
<dbReference type="InterPro" id="IPR043502">
    <property type="entry name" value="DNA/RNA_pol_sf"/>
</dbReference>
<accession>A0A4Y8PAW7</accession>
<dbReference type="PROSITE" id="PS50173">
    <property type="entry name" value="UMUC"/>
    <property type="match status" value="1"/>
</dbReference>
<dbReference type="InterPro" id="IPR017961">
    <property type="entry name" value="DNA_pol_Y-fam_little_finger"/>
</dbReference>
<dbReference type="PANTHER" id="PTHR11076:SF34">
    <property type="entry name" value="PROTEIN UMUC"/>
    <property type="match status" value="1"/>
</dbReference>
<dbReference type="Gene3D" id="1.10.150.20">
    <property type="entry name" value="5' to 3' exonuclease, C-terminal subdomain"/>
    <property type="match status" value="1"/>
</dbReference>
<comment type="caution">
    <text evidence="7">The sequence shown here is derived from an EMBL/GenBank/DDBJ whole genome shotgun (WGS) entry which is preliminary data.</text>
</comment>
<name>A0A4Y8PAW7_9BACT</name>
<dbReference type="GO" id="GO:0003887">
    <property type="term" value="F:DNA-directed DNA polymerase activity"/>
    <property type="evidence" value="ECO:0007669"/>
    <property type="project" value="TreeGrafter"/>
</dbReference>
<keyword evidence="8" id="KW-1185">Reference proteome</keyword>
<dbReference type="InterPro" id="IPR043128">
    <property type="entry name" value="Rev_trsase/Diguanyl_cyclase"/>
</dbReference>
<gene>
    <name evidence="7" type="ORF">A7Q10_09350</name>
</gene>
<dbReference type="Gene3D" id="3.30.70.270">
    <property type="match status" value="1"/>
</dbReference>
<evidence type="ECO:0000313" key="8">
    <source>
        <dbReference type="Proteomes" id="UP000297713"/>
    </source>
</evidence>
<dbReference type="InterPro" id="IPR025188">
    <property type="entry name" value="DUF4113"/>
</dbReference>
<evidence type="ECO:0000256" key="5">
    <source>
        <dbReference type="ARBA" id="ARBA00023236"/>
    </source>
</evidence>
<keyword evidence="7" id="KW-0808">Transferase</keyword>
<evidence type="ECO:0000256" key="3">
    <source>
        <dbReference type="ARBA" id="ARBA00023199"/>
    </source>
</evidence>
<dbReference type="EMBL" id="LXQC01000151">
    <property type="protein sequence ID" value="TFE67630.1"/>
    <property type="molecule type" value="Genomic_DNA"/>
</dbReference>
<dbReference type="GO" id="GO:0009432">
    <property type="term" value="P:SOS response"/>
    <property type="evidence" value="ECO:0007669"/>
    <property type="project" value="UniProtKB-KW"/>
</dbReference>
<keyword evidence="3" id="KW-0741">SOS mutagenesis</keyword>
<dbReference type="InterPro" id="IPR001126">
    <property type="entry name" value="UmuC"/>
</dbReference>
<keyword evidence="5" id="KW-0742">SOS response</keyword>
<dbReference type="InterPro" id="IPR050116">
    <property type="entry name" value="DNA_polymerase-Y"/>
</dbReference>
<dbReference type="GO" id="GO:0003684">
    <property type="term" value="F:damaged DNA binding"/>
    <property type="evidence" value="ECO:0007669"/>
    <property type="project" value="InterPro"/>
</dbReference>
<dbReference type="Pfam" id="PF11798">
    <property type="entry name" value="IMS_HHH"/>
    <property type="match status" value="1"/>
</dbReference>
<dbReference type="Gene3D" id="3.40.1170.60">
    <property type="match status" value="1"/>
</dbReference>
<dbReference type="Pfam" id="PF00817">
    <property type="entry name" value="IMS"/>
    <property type="match status" value="1"/>
</dbReference>
<dbReference type="GO" id="GO:0005829">
    <property type="term" value="C:cytosol"/>
    <property type="evidence" value="ECO:0007669"/>
    <property type="project" value="TreeGrafter"/>
</dbReference>
<keyword evidence="2" id="KW-0227">DNA damage</keyword>
<evidence type="ECO:0000256" key="2">
    <source>
        <dbReference type="ARBA" id="ARBA00022763"/>
    </source>
</evidence>
<dbReference type="SUPFAM" id="SSF56672">
    <property type="entry name" value="DNA/RNA polymerases"/>
    <property type="match status" value="1"/>
</dbReference>
<reference evidence="7 8" key="1">
    <citation type="submission" date="2016-05" db="EMBL/GenBank/DDBJ databases">
        <title>Diversity and Homogeneity among Thermoacidophilic Verrucomicrobia Methanotrophs Linked with Geographical Origin.</title>
        <authorList>
            <person name="Erikstad H.-A."/>
            <person name="Smestad N.B."/>
            <person name="Ceballos R.M."/>
            <person name="Birkeland N.-K."/>
        </authorList>
    </citation>
    <scope>NUCLEOTIDE SEQUENCE [LARGE SCALE GENOMIC DNA]</scope>
    <source>
        <strain evidence="7 8">Phi</strain>
    </source>
</reference>
<evidence type="ECO:0000256" key="4">
    <source>
        <dbReference type="ARBA" id="ARBA00023204"/>
    </source>
</evidence>
<dbReference type="RefSeq" id="WP_134440432.1">
    <property type="nucleotide sequence ID" value="NZ_LXQC01000151.1"/>
</dbReference>
<dbReference type="PANTHER" id="PTHR11076">
    <property type="entry name" value="DNA REPAIR POLYMERASE UMUC / TRANSFERASE FAMILY MEMBER"/>
    <property type="match status" value="1"/>
</dbReference>
<protein>
    <submittedName>
        <fullName evidence="7">Nucleotidyltransferase</fullName>
    </submittedName>
</protein>
<evidence type="ECO:0000259" key="6">
    <source>
        <dbReference type="PROSITE" id="PS50173"/>
    </source>
</evidence>
<dbReference type="Proteomes" id="UP000297713">
    <property type="component" value="Unassembled WGS sequence"/>
</dbReference>
<dbReference type="InterPro" id="IPR024728">
    <property type="entry name" value="PolY_HhH_motif"/>
</dbReference>
<organism evidence="7 8">
    <name type="scientific">Methylacidiphilum caldifontis</name>
    <dbReference type="NCBI Taxonomy" id="2795386"/>
    <lineage>
        <taxon>Bacteria</taxon>
        <taxon>Pseudomonadati</taxon>
        <taxon>Verrucomicrobiota</taxon>
        <taxon>Methylacidiphilae</taxon>
        <taxon>Methylacidiphilales</taxon>
        <taxon>Methylacidiphilaceae</taxon>
        <taxon>Methylacidiphilum (ex Ratnadevi et al. 2023)</taxon>
    </lineage>
</organism>
<dbReference type="Pfam" id="PF13438">
    <property type="entry name" value="DUF4113"/>
    <property type="match status" value="1"/>
</dbReference>
<evidence type="ECO:0000256" key="1">
    <source>
        <dbReference type="ARBA" id="ARBA00010945"/>
    </source>
</evidence>
<dbReference type="OrthoDB" id="9808813at2"/>
<dbReference type="GO" id="GO:0042276">
    <property type="term" value="P:error-prone translesion synthesis"/>
    <property type="evidence" value="ECO:0007669"/>
    <property type="project" value="TreeGrafter"/>
</dbReference>
<dbReference type="Pfam" id="PF11799">
    <property type="entry name" value="IMS_C"/>
    <property type="match status" value="1"/>
</dbReference>
<dbReference type="GO" id="GO:0006281">
    <property type="term" value="P:DNA repair"/>
    <property type="evidence" value="ECO:0007669"/>
    <property type="project" value="UniProtKB-KW"/>
</dbReference>
<sequence length="415" mass="46947">MKKIFCLVDCDNFYVSCERLFNPALEGKPVVVLSNNDGCIVSRSQEAKALGIPMGAPFFQWEAFFKKHGVIALSSNYPLYGDISSRVMQVLEESAPFVEIYSIDEAWIDLSNCPSPEDFARKLREKIGRWTGIPVTLGIGPTKTLAKSASKIAKKNSSLKGVNLLFDEEETAKVLSSLEIEDVWGIGKKLATKLKDLGIHKAIDLKNADPFKIRKTFSVMLERTVWELRGISCFGFEENIDPPKQILSSQTFGQPLSRLDDLRAATANFVKEAGKKLRRFGLATRRMAVFIRHGSFPGCMESASFCFMEPVEDLMNLLETADNLLQALYKPRRTYTKSGVVLFDLLPRENHQASFWPREGEKEKKYHTLSHLLDELPKPLLRVGTELFGENWRLRAQRKSPSYTSKWEELPVVKA</sequence>
<keyword evidence="4" id="KW-0234">DNA repair</keyword>
<dbReference type="AlphaFoldDB" id="A0A4Y8PAW7"/>